<evidence type="ECO:0000313" key="1">
    <source>
        <dbReference type="EMBL" id="MBW0589616.1"/>
    </source>
</evidence>
<evidence type="ECO:0000313" key="2">
    <source>
        <dbReference type="Proteomes" id="UP000765509"/>
    </source>
</evidence>
<organism evidence="1 2">
    <name type="scientific">Austropuccinia psidii MF-1</name>
    <dbReference type="NCBI Taxonomy" id="1389203"/>
    <lineage>
        <taxon>Eukaryota</taxon>
        <taxon>Fungi</taxon>
        <taxon>Dikarya</taxon>
        <taxon>Basidiomycota</taxon>
        <taxon>Pucciniomycotina</taxon>
        <taxon>Pucciniomycetes</taxon>
        <taxon>Pucciniales</taxon>
        <taxon>Sphaerophragmiaceae</taxon>
        <taxon>Austropuccinia</taxon>
    </lineage>
</organism>
<dbReference type="Proteomes" id="UP000765509">
    <property type="component" value="Unassembled WGS sequence"/>
</dbReference>
<proteinExistence type="predicted"/>
<reference evidence="1" key="1">
    <citation type="submission" date="2021-03" db="EMBL/GenBank/DDBJ databases">
        <title>Draft genome sequence of rust myrtle Austropuccinia psidii MF-1, a brazilian biotype.</title>
        <authorList>
            <person name="Quecine M.C."/>
            <person name="Pachon D.M.R."/>
            <person name="Bonatelli M.L."/>
            <person name="Correr F.H."/>
            <person name="Franceschini L.M."/>
            <person name="Leite T.F."/>
            <person name="Margarido G.R.A."/>
            <person name="Almeida C.A."/>
            <person name="Ferrarezi J.A."/>
            <person name="Labate C.A."/>
        </authorList>
    </citation>
    <scope>NUCLEOTIDE SEQUENCE</scope>
    <source>
        <strain evidence="1">MF-1</strain>
    </source>
</reference>
<accession>A0A9Q3L0M1</accession>
<name>A0A9Q3L0M1_9BASI</name>
<gene>
    <name evidence="1" type="ORF">O181_129331</name>
</gene>
<keyword evidence="2" id="KW-1185">Reference proteome</keyword>
<sequence length="99" mass="11830">MSNITPNSQLSAYELIQRSLVQVNEHEETQNSPIVHFALDIQNKQVIWDNLNASQQTIDKTPSQISLQKHKFCTHEEAQLHWKQIEHEHWFKRQRKMDK</sequence>
<protein>
    <submittedName>
        <fullName evidence="1">Uncharacterized protein</fullName>
    </submittedName>
</protein>
<comment type="caution">
    <text evidence="1">The sequence shown here is derived from an EMBL/GenBank/DDBJ whole genome shotgun (WGS) entry which is preliminary data.</text>
</comment>
<dbReference type="AlphaFoldDB" id="A0A9Q3L0M1"/>
<dbReference type="EMBL" id="AVOT02134962">
    <property type="protein sequence ID" value="MBW0589616.1"/>
    <property type="molecule type" value="Genomic_DNA"/>
</dbReference>